<evidence type="ECO:0000313" key="2">
    <source>
        <dbReference type="Proteomes" id="UP000886998"/>
    </source>
</evidence>
<protein>
    <submittedName>
        <fullName evidence="1">Uncharacterized protein</fullName>
    </submittedName>
</protein>
<accession>A0A8X7BRR4</accession>
<reference evidence="1" key="1">
    <citation type="submission" date="2020-08" db="EMBL/GenBank/DDBJ databases">
        <title>Multicomponent nature underlies the extraordinary mechanical properties of spider dragline silk.</title>
        <authorList>
            <person name="Kono N."/>
            <person name="Nakamura H."/>
            <person name="Mori M."/>
            <person name="Yoshida Y."/>
            <person name="Ohtoshi R."/>
            <person name="Malay A.D."/>
            <person name="Moran D.A.P."/>
            <person name="Tomita M."/>
            <person name="Numata K."/>
            <person name="Arakawa K."/>
        </authorList>
    </citation>
    <scope>NUCLEOTIDE SEQUENCE</scope>
</reference>
<organism evidence="1 2">
    <name type="scientific">Trichonephila inaurata madagascariensis</name>
    <dbReference type="NCBI Taxonomy" id="2747483"/>
    <lineage>
        <taxon>Eukaryota</taxon>
        <taxon>Metazoa</taxon>
        <taxon>Ecdysozoa</taxon>
        <taxon>Arthropoda</taxon>
        <taxon>Chelicerata</taxon>
        <taxon>Arachnida</taxon>
        <taxon>Araneae</taxon>
        <taxon>Araneomorphae</taxon>
        <taxon>Entelegynae</taxon>
        <taxon>Araneoidea</taxon>
        <taxon>Nephilidae</taxon>
        <taxon>Trichonephila</taxon>
        <taxon>Trichonephila inaurata</taxon>
    </lineage>
</organism>
<keyword evidence="2" id="KW-1185">Reference proteome</keyword>
<dbReference type="Proteomes" id="UP000886998">
    <property type="component" value="Unassembled WGS sequence"/>
</dbReference>
<comment type="caution">
    <text evidence="1">The sequence shown here is derived from an EMBL/GenBank/DDBJ whole genome shotgun (WGS) entry which is preliminary data.</text>
</comment>
<name>A0A8X7BRR4_9ARAC</name>
<evidence type="ECO:0000313" key="1">
    <source>
        <dbReference type="EMBL" id="GFY39784.1"/>
    </source>
</evidence>
<proteinExistence type="predicted"/>
<gene>
    <name evidence="1" type="ORF">TNIN_329301</name>
</gene>
<dbReference type="AlphaFoldDB" id="A0A8X7BRR4"/>
<dbReference type="EMBL" id="BMAV01001528">
    <property type="protein sequence ID" value="GFY39784.1"/>
    <property type="molecule type" value="Genomic_DNA"/>
</dbReference>
<sequence length="100" mass="10936">MVISFHTACGRDFQHRFREAIEMLVIVVADAAALKAWNKEGSSVPQHVVDAYDALLVRVLGVADDGGAGLEPRVAAILVDEAIIAAHHLTLVDHWKRRTL</sequence>